<evidence type="ECO:0000313" key="1">
    <source>
        <dbReference type="EMBL" id="KAJ9124809.1"/>
    </source>
</evidence>
<comment type="caution">
    <text evidence="1">The sequence shown here is derived from an EMBL/GenBank/DDBJ whole genome shotgun (WGS) entry which is preliminary data.</text>
</comment>
<proteinExistence type="predicted"/>
<protein>
    <submittedName>
        <fullName evidence="1">Uncharacterized protein</fullName>
    </submittedName>
</protein>
<name>A0ACC2XLA3_9TREE</name>
<reference evidence="1" key="1">
    <citation type="submission" date="2023-04" db="EMBL/GenBank/DDBJ databases">
        <title>Draft Genome sequencing of Naganishia species isolated from polar environments using Oxford Nanopore Technology.</title>
        <authorList>
            <person name="Leo P."/>
            <person name="Venkateswaran K."/>
        </authorList>
    </citation>
    <scope>NUCLEOTIDE SEQUENCE</scope>
    <source>
        <strain evidence="1">DBVPG 5303</strain>
    </source>
</reference>
<accession>A0ACC2XLA3</accession>
<organism evidence="1 2">
    <name type="scientific">Naganishia onofrii</name>
    <dbReference type="NCBI Taxonomy" id="1851511"/>
    <lineage>
        <taxon>Eukaryota</taxon>
        <taxon>Fungi</taxon>
        <taxon>Dikarya</taxon>
        <taxon>Basidiomycota</taxon>
        <taxon>Agaricomycotina</taxon>
        <taxon>Tremellomycetes</taxon>
        <taxon>Filobasidiales</taxon>
        <taxon>Filobasidiaceae</taxon>
        <taxon>Naganishia</taxon>
    </lineage>
</organism>
<dbReference type="EMBL" id="JASBWV010000009">
    <property type="protein sequence ID" value="KAJ9124809.1"/>
    <property type="molecule type" value="Genomic_DNA"/>
</dbReference>
<gene>
    <name evidence="1" type="ORF">QFC24_003178</name>
</gene>
<keyword evidence="2" id="KW-1185">Reference proteome</keyword>
<sequence>MLNANLPFPIAPATPATSQPTPPKTLPHALSRAAREGALHVGTEERLGKALDTYATAMEKASPQTVSRYISREE</sequence>
<dbReference type="Proteomes" id="UP001234202">
    <property type="component" value="Unassembled WGS sequence"/>
</dbReference>
<evidence type="ECO:0000313" key="2">
    <source>
        <dbReference type="Proteomes" id="UP001234202"/>
    </source>
</evidence>